<dbReference type="InterPro" id="IPR025734">
    <property type="entry name" value="EspG"/>
</dbReference>
<dbReference type="Pfam" id="PF14011">
    <property type="entry name" value="ESX-1_EspG"/>
    <property type="match status" value="1"/>
</dbReference>
<dbReference type="RefSeq" id="WP_062969427.1">
    <property type="nucleotide sequence ID" value="NZ_JAAXOS010000007.1"/>
</dbReference>
<evidence type="ECO:0000256" key="2">
    <source>
        <dbReference type="ARBA" id="ARBA00006411"/>
    </source>
</evidence>
<accession>A0A7X6L4M4</accession>
<comment type="similarity">
    <text evidence="2">Belongs to the EspG family.</text>
</comment>
<evidence type="ECO:0000256" key="3">
    <source>
        <dbReference type="ARBA" id="ARBA00022490"/>
    </source>
</evidence>
<protein>
    <submittedName>
        <fullName evidence="5">ESX secretion-associated protein EspG</fullName>
    </submittedName>
</protein>
<dbReference type="EMBL" id="JAAXOS010000007">
    <property type="protein sequence ID" value="NKY27756.1"/>
    <property type="molecule type" value="Genomic_DNA"/>
</dbReference>
<keyword evidence="3" id="KW-0963">Cytoplasm</keyword>
<dbReference type="AlphaFoldDB" id="A0A7X6L4M4"/>
<comment type="caution">
    <text evidence="5">The sequence shown here is derived from an EMBL/GenBank/DDBJ whole genome shotgun (WGS) entry which is preliminary data.</text>
</comment>
<evidence type="ECO:0000256" key="4">
    <source>
        <dbReference type="ARBA" id="ARBA00023186"/>
    </source>
</evidence>
<evidence type="ECO:0000313" key="5">
    <source>
        <dbReference type="EMBL" id="NKY27756.1"/>
    </source>
</evidence>
<keyword evidence="6" id="KW-1185">Reference proteome</keyword>
<keyword evidence="4" id="KW-0143">Chaperone</keyword>
<comment type="subcellular location">
    <subcellularLocation>
        <location evidence="1">Cytoplasm</location>
    </subcellularLocation>
</comment>
<reference evidence="5 6" key="1">
    <citation type="submission" date="2020-04" db="EMBL/GenBank/DDBJ databases">
        <title>MicrobeNet Type strains.</title>
        <authorList>
            <person name="Nicholson A.C."/>
        </authorList>
    </citation>
    <scope>NUCLEOTIDE SEQUENCE [LARGE SCALE GENOMIC DNA]</scope>
    <source>
        <strain evidence="5 6">DSM 44956</strain>
    </source>
</reference>
<organism evidence="5 6">
    <name type="scientific">Nocardia gamkensis</name>
    <dbReference type="NCBI Taxonomy" id="352869"/>
    <lineage>
        <taxon>Bacteria</taxon>
        <taxon>Bacillati</taxon>
        <taxon>Actinomycetota</taxon>
        <taxon>Actinomycetes</taxon>
        <taxon>Mycobacteriales</taxon>
        <taxon>Nocardiaceae</taxon>
        <taxon>Nocardia</taxon>
    </lineage>
</organism>
<proteinExistence type="inferred from homology"/>
<evidence type="ECO:0000256" key="1">
    <source>
        <dbReference type="ARBA" id="ARBA00004496"/>
    </source>
</evidence>
<name>A0A7X6L4M4_9NOCA</name>
<dbReference type="Proteomes" id="UP000540698">
    <property type="component" value="Unassembled WGS sequence"/>
</dbReference>
<sequence length="257" mass="29404">MDEWTWDPDDFAALWYSDANDRFPNPLHYTSRFALRDEFAEHRLVVRERYSWNEMERIQLALDTLTTSDLRIEILGGTTKHKGRDGSVRMYRIVGARTKYQAVSLYQTANVEHDGPIRLRLSNPDDLPAHLAKSIPAREPGQHKPATFDVRDLQPDNCSHLEDVSRASPRERYERLVHRAADGGGSAGLLTGPVNVVSRPLFVLQWHDLADDGRYLERRSGDQVTVSPASAEALSTQFATWIERALQRLQEDARARW</sequence>
<evidence type="ECO:0000313" key="6">
    <source>
        <dbReference type="Proteomes" id="UP000540698"/>
    </source>
</evidence>
<gene>
    <name evidence="5" type="ORF">HGB38_16200</name>
</gene>